<organism evidence="2 3">
    <name type="scientific">Mycena venus</name>
    <dbReference type="NCBI Taxonomy" id="2733690"/>
    <lineage>
        <taxon>Eukaryota</taxon>
        <taxon>Fungi</taxon>
        <taxon>Dikarya</taxon>
        <taxon>Basidiomycota</taxon>
        <taxon>Agaricomycotina</taxon>
        <taxon>Agaricomycetes</taxon>
        <taxon>Agaricomycetidae</taxon>
        <taxon>Agaricales</taxon>
        <taxon>Marasmiineae</taxon>
        <taxon>Mycenaceae</taxon>
        <taxon>Mycena</taxon>
    </lineage>
</organism>
<feature type="compositionally biased region" description="Polar residues" evidence="1">
    <location>
        <begin position="109"/>
        <end position="121"/>
    </location>
</feature>
<dbReference type="EMBL" id="JACAZI010000049">
    <property type="protein sequence ID" value="KAF7326387.1"/>
    <property type="molecule type" value="Genomic_DNA"/>
</dbReference>
<keyword evidence="3" id="KW-1185">Reference proteome</keyword>
<dbReference type="Proteomes" id="UP000620124">
    <property type="component" value="Unassembled WGS sequence"/>
</dbReference>
<gene>
    <name evidence="2" type="ORF">MVEN_02625100</name>
</gene>
<reference evidence="2" key="1">
    <citation type="submission" date="2020-05" db="EMBL/GenBank/DDBJ databases">
        <title>Mycena genomes resolve the evolution of fungal bioluminescence.</title>
        <authorList>
            <person name="Tsai I.J."/>
        </authorList>
    </citation>
    <scope>NUCLEOTIDE SEQUENCE</scope>
    <source>
        <strain evidence="2">CCC161011</strain>
    </source>
</reference>
<evidence type="ECO:0000313" key="3">
    <source>
        <dbReference type="Proteomes" id="UP000620124"/>
    </source>
</evidence>
<protein>
    <submittedName>
        <fullName evidence="2">Uncharacterized protein</fullName>
    </submittedName>
</protein>
<proteinExistence type="predicted"/>
<evidence type="ECO:0000313" key="2">
    <source>
        <dbReference type="EMBL" id="KAF7326387.1"/>
    </source>
</evidence>
<dbReference type="AlphaFoldDB" id="A0A8H6WQV9"/>
<accession>A0A8H6WQV9</accession>
<feature type="region of interest" description="Disordered" evidence="1">
    <location>
        <begin position="109"/>
        <end position="128"/>
    </location>
</feature>
<dbReference type="OrthoDB" id="3065164at2759"/>
<evidence type="ECO:0000256" key="1">
    <source>
        <dbReference type="SAM" id="MobiDB-lite"/>
    </source>
</evidence>
<comment type="caution">
    <text evidence="2">The sequence shown here is derived from an EMBL/GenBank/DDBJ whole genome shotgun (WGS) entry which is preliminary data.</text>
</comment>
<sequence>MFSVLAGHGPWLAETAQIQCYLTLPSLESLEIVQPDIPNQDFISFLTRSSPPLRSLRIAISNLELVAREADDPALELVGQSGDDHPFSWIFQHTSYYYLPEFLLRPPQSRNLGDADQSSAVRTPDQRA</sequence>
<name>A0A8H6WQV9_9AGAR</name>